<proteinExistence type="inferred from homology"/>
<dbReference type="Gene3D" id="1.10.8.60">
    <property type="match status" value="1"/>
</dbReference>
<dbReference type="EMBL" id="CDGG01000001">
    <property type="protein sequence ID" value="CEI84205.1"/>
    <property type="molecule type" value="Genomic_DNA"/>
</dbReference>
<sequence length="334" mass="38339">MMDQIKKIKTNQIHPVYFAFGTESFFLEQLKDRLVKTVLDGDKTNLSLYDLEETSIQEVLADAETFPFFGERKLIFAANASFVKTKPDKTPFEHDLTYLQEYLQNPPEYSVLLVIAPYEKLDERKKVTKQLKKLASPVDCQQVKEKDARNWIQSLMKSYEIEIEQEAMEILEAEVSNNIQLLQSEMEKLALYVGENGVVTKDIAQQLVSHTPTTTSIALVDAVMKGSIQEAIQIYQDLEKMNEDPIAMIGLLAYQFRMILRVKQLKKKGYSQFQIQKHIGAHPYVIKVAMAREAKLPEERLSYILCQLAETDAKMKQGLMEKGLAFELLLMDLV</sequence>
<dbReference type="GO" id="GO:0003677">
    <property type="term" value="F:DNA binding"/>
    <property type="evidence" value="ECO:0007669"/>
    <property type="project" value="InterPro"/>
</dbReference>
<evidence type="ECO:0000259" key="10">
    <source>
        <dbReference type="Pfam" id="PF21694"/>
    </source>
</evidence>
<comment type="similarity">
    <text evidence="7">Belongs to the DNA polymerase HolA subunit family.</text>
</comment>
<keyword evidence="6" id="KW-0239">DNA-directed DNA polymerase</keyword>
<dbReference type="GO" id="GO:0009360">
    <property type="term" value="C:DNA polymerase III complex"/>
    <property type="evidence" value="ECO:0007669"/>
    <property type="project" value="InterPro"/>
</dbReference>
<protein>
    <recommendedName>
        <fullName evidence="2">DNA polymerase III subunit delta</fullName>
        <ecNumber evidence="1">2.7.7.7</ecNumber>
    </recommendedName>
</protein>
<dbReference type="SUPFAM" id="SSF48019">
    <property type="entry name" value="post-AAA+ oligomerization domain-like"/>
    <property type="match status" value="1"/>
</dbReference>
<dbReference type="InterPro" id="IPR048466">
    <property type="entry name" value="DNA_pol3_delta-like_C"/>
</dbReference>
<dbReference type="GO" id="GO:0006261">
    <property type="term" value="P:DNA-templated DNA replication"/>
    <property type="evidence" value="ECO:0007669"/>
    <property type="project" value="TreeGrafter"/>
</dbReference>
<gene>
    <name evidence="11" type="ORF">BN997_04148</name>
</gene>
<keyword evidence="4" id="KW-0548">Nucleotidyltransferase</keyword>
<evidence type="ECO:0000256" key="4">
    <source>
        <dbReference type="ARBA" id="ARBA00022695"/>
    </source>
</evidence>
<evidence type="ECO:0000313" key="11">
    <source>
        <dbReference type="EMBL" id="CEI84205.1"/>
    </source>
</evidence>
<name>A0A0A1MFN2_9BACI</name>
<dbReference type="PANTHER" id="PTHR34388:SF1">
    <property type="entry name" value="DNA POLYMERASE III SUBUNIT DELTA"/>
    <property type="match status" value="1"/>
</dbReference>
<dbReference type="EC" id="2.7.7.7" evidence="1"/>
<dbReference type="SUPFAM" id="SSF52540">
    <property type="entry name" value="P-loop containing nucleoside triphosphate hydrolases"/>
    <property type="match status" value="1"/>
</dbReference>
<dbReference type="STRING" id="545501.BN997_04148"/>
<evidence type="ECO:0000256" key="8">
    <source>
        <dbReference type="ARBA" id="ARBA00049244"/>
    </source>
</evidence>
<dbReference type="GO" id="GO:0003887">
    <property type="term" value="F:DNA-directed DNA polymerase activity"/>
    <property type="evidence" value="ECO:0007669"/>
    <property type="project" value="UniProtKB-KW"/>
</dbReference>
<keyword evidence="12" id="KW-1185">Reference proteome</keyword>
<dbReference type="RefSeq" id="WP_042534859.1">
    <property type="nucleotide sequence ID" value="NZ_CDGG01000001.1"/>
</dbReference>
<evidence type="ECO:0000313" key="12">
    <source>
        <dbReference type="Proteomes" id="UP000040453"/>
    </source>
</evidence>
<dbReference type="Gene3D" id="1.20.272.10">
    <property type="match status" value="1"/>
</dbReference>
<evidence type="ECO:0000256" key="6">
    <source>
        <dbReference type="ARBA" id="ARBA00022932"/>
    </source>
</evidence>
<feature type="domain" description="DNA polymerase III delta subunit-like C-terminal" evidence="10">
    <location>
        <begin position="218"/>
        <end position="332"/>
    </location>
</feature>
<evidence type="ECO:0000256" key="2">
    <source>
        <dbReference type="ARBA" id="ARBA00017703"/>
    </source>
</evidence>
<dbReference type="Pfam" id="PF21694">
    <property type="entry name" value="DNA_pol3_delta_C"/>
    <property type="match status" value="1"/>
</dbReference>
<keyword evidence="3" id="KW-0808">Transferase</keyword>
<evidence type="ECO:0000256" key="1">
    <source>
        <dbReference type="ARBA" id="ARBA00012417"/>
    </source>
</evidence>
<dbReference type="InterPro" id="IPR027417">
    <property type="entry name" value="P-loop_NTPase"/>
</dbReference>
<dbReference type="Gene3D" id="3.40.50.300">
    <property type="entry name" value="P-loop containing nucleotide triphosphate hydrolases"/>
    <property type="match status" value="1"/>
</dbReference>
<dbReference type="InterPro" id="IPR010372">
    <property type="entry name" value="DNA_pol3_delta_N"/>
</dbReference>
<dbReference type="Proteomes" id="UP000040453">
    <property type="component" value="Unassembled WGS sequence"/>
</dbReference>
<evidence type="ECO:0000256" key="3">
    <source>
        <dbReference type="ARBA" id="ARBA00022679"/>
    </source>
</evidence>
<reference evidence="11 12" key="1">
    <citation type="submission" date="2014-11" db="EMBL/GenBank/DDBJ databases">
        <authorList>
            <person name="Urmite Genomes Urmite Genomes"/>
        </authorList>
    </citation>
    <scope>NUCLEOTIDE SEQUENCE [LARGE SCALE GENOMIC DNA]</scope>
    <source>
        <strain evidence="11 12">Oc5</strain>
    </source>
</reference>
<dbReference type="InterPro" id="IPR005790">
    <property type="entry name" value="DNA_polIII_delta"/>
</dbReference>
<evidence type="ECO:0000256" key="5">
    <source>
        <dbReference type="ARBA" id="ARBA00022705"/>
    </source>
</evidence>
<dbReference type="Pfam" id="PF06144">
    <property type="entry name" value="DNA_pol3_delta"/>
    <property type="match status" value="1"/>
</dbReference>
<evidence type="ECO:0000259" key="9">
    <source>
        <dbReference type="Pfam" id="PF06144"/>
    </source>
</evidence>
<feature type="domain" description="DNA polymerase III delta N-terminal" evidence="9">
    <location>
        <begin position="17"/>
        <end position="141"/>
    </location>
</feature>
<accession>A0A0A1MFN2</accession>
<evidence type="ECO:0000256" key="7">
    <source>
        <dbReference type="ARBA" id="ARBA00034754"/>
    </source>
</evidence>
<keyword evidence="5" id="KW-0235">DNA replication</keyword>
<dbReference type="AlphaFoldDB" id="A0A0A1MFN2"/>
<dbReference type="NCBIfam" id="TIGR01128">
    <property type="entry name" value="holA"/>
    <property type="match status" value="1"/>
</dbReference>
<dbReference type="PANTHER" id="PTHR34388">
    <property type="entry name" value="DNA POLYMERASE III SUBUNIT DELTA"/>
    <property type="match status" value="1"/>
</dbReference>
<dbReference type="InterPro" id="IPR008921">
    <property type="entry name" value="DNA_pol3_clamp-load_cplx_C"/>
</dbReference>
<comment type="catalytic activity">
    <reaction evidence="8">
        <text>DNA(n) + a 2'-deoxyribonucleoside 5'-triphosphate = DNA(n+1) + diphosphate</text>
        <dbReference type="Rhea" id="RHEA:22508"/>
        <dbReference type="Rhea" id="RHEA-COMP:17339"/>
        <dbReference type="Rhea" id="RHEA-COMP:17340"/>
        <dbReference type="ChEBI" id="CHEBI:33019"/>
        <dbReference type="ChEBI" id="CHEBI:61560"/>
        <dbReference type="ChEBI" id="CHEBI:173112"/>
        <dbReference type="EC" id="2.7.7.7"/>
    </reaction>
</comment>
<organism evidence="11 12">
    <name type="scientific">Oceanobacillus oncorhynchi</name>
    <dbReference type="NCBI Taxonomy" id="545501"/>
    <lineage>
        <taxon>Bacteria</taxon>
        <taxon>Bacillati</taxon>
        <taxon>Bacillota</taxon>
        <taxon>Bacilli</taxon>
        <taxon>Bacillales</taxon>
        <taxon>Bacillaceae</taxon>
        <taxon>Oceanobacillus</taxon>
    </lineage>
</organism>